<evidence type="ECO:0000256" key="1">
    <source>
        <dbReference type="SAM" id="Phobius"/>
    </source>
</evidence>
<gene>
    <name evidence="2" type="ORF">F2Q69_00043992</name>
</gene>
<dbReference type="PANTHER" id="PTHR37768">
    <property type="entry name" value="OS06G0694800 PROTEIN"/>
    <property type="match status" value="1"/>
</dbReference>
<dbReference type="AlphaFoldDB" id="A0A8S9NDN3"/>
<keyword evidence="1" id="KW-0472">Membrane</keyword>
<reference evidence="2" key="1">
    <citation type="submission" date="2019-12" db="EMBL/GenBank/DDBJ databases">
        <title>Genome sequencing and annotation of Brassica cretica.</title>
        <authorList>
            <person name="Studholme D.J."/>
            <person name="Sarris P."/>
        </authorList>
    </citation>
    <scope>NUCLEOTIDE SEQUENCE</scope>
    <source>
        <strain evidence="2">PFS-109/04</strain>
        <tissue evidence="2">Leaf</tissue>
    </source>
</reference>
<comment type="caution">
    <text evidence="2">The sequence shown here is derived from an EMBL/GenBank/DDBJ whole genome shotgun (WGS) entry which is preliminary data.</text>
</comment>
<keyword evidence="1" id="KW-1133">Transmembrane helix</keyword>
<dbReference type="Proteomes" id="UP000712600">
    <property type="component" value="Unassembled WGS sequence"/>
</dbReference>
<protein>
    <submittedName>
        <fullName evidence="2">Uncharacterized protein</fullName>
    </submittedName>
</protein>
<accession>A0A8S9NDN3</accession>
<keyword evidence="1" id="KW-0812">Transmembrane</keyword>
<proteinExistence type="predicted"/>
<dbReference type="PANTHER" id="PTHR37768:SF2">
    <property type="entry name" value="OS06G0694800 PROTEIN"/>
    <property type="match status" value="1"/>
</dbReference>
<evidence type="ECO:0000313" key="2">
    <source>
        <dbReference type="EMBL" id="KAF3502152.1"/>
    </source>
</evidence>
<dbReference type="EMBL" id="QGKX02001621">
    <property type="protein sequence ID" value="KAF3502152.1"/>
    <property type="molecule type" value="Genomic_DNA"/>
</dbReference>
<sequence length="346" mass="38399">MYLGAIASSRQSFLSNFFSFRYSFKPKHNIKLTRPNSISCNAKLHTMKTNLTGNILYFSIEFIRFNFRIYLIQELFIYLFVRRNENQLAKLAIATLAVSVLALGSVGVASAAMSGGRIGGQAFRSSAPRPPRLHQELTTDRALADRIPDDSSAELLKIRTHPNFGKNSKSYYSGPQGLMRRPSCSTAPTMSIEVFDHEVVPPIHGRGLQVISSVVTLFFTGMSQTYKSWRLEDKDYFISLTHFSIYRTNIYVNPPVAPPLIGGYGNGYGGWGWSPFSLFAPGPAVAVGVGGGFDPSFSSCFLEPLQPSQETFSDQEMKKATKITIRDEKEQKFKKTGLCIPCAIIA</sequence>
<name>A0A8S9NDN3_BRACR</name>
<evidence type="ECO:0000313" key="3">
    <source>
        <dbReference type="Proteomes" id="UP000712600"/>
    </source>
</evidence>
<feature type="transmembrane region" description="Helical" evidence="1">
    <location>
        <begin position="91"/>
        <end position="113"/>
    </location>
</feature>
<organism evidence="2 3">
    <name type="scientific">Brassica cretica</name>
    <name type="common">Mustard</name>
    <dbReference type="NCBI Taxonomy" id="69181"/>
    <lineage>
        <taxon>Eukaryota</taxon>
        <taxon>Viridiplantae</taxon>
        <taxon>Streptophyta</taxon>
        <taxon>Embryophyta</taxon>
        <taxon>Tracheophyta</taxon>
        <taxon>Spermatophyta</taxon>
        <taxon>Magnoliopsida</taxon>
        <taxon>eudicotyledons</taxon>
        <taxon>Gunneridae</taxon>
        <taxon>Pentapetalae</taxon>
        <taxon>rosids</taxon>
        <taxon>malvids</taxon>
        <taxon>Brassicales</taxon>
        <taxon>Brassicaceae</taxon>
        <taxon>Brassiceae</taxon>
        <taxon>Brassica</taxon>
    </lineage>
</organism>